<keyword evidence="2 4" id="KW-0442">Lipid degradation</keyword>
<feature type="active site" description="Nucleophile" evidence="4">
    <location>
        <position position="46"/>
    </location>
</feature>
<dbReference type="OrthoDB" id="9813090at2"/>
<dbReference type="GO" id="GO:0016787">
    <property type="term" value="F:hydrolase activity"/>
    <property type="evidence" value="ECO:0007669"/>
    <property type="project" value="UniProtKB-UniRule"/>
</dbReference>
<reference evidence="6 7" key="2">
    <citation type="journal article" date="2012" name="Int. J. Syst. Evol. Microbiol.">
        <title>Magnetococcus marinus gen. nov., sp. nov., a marine, magnetotactic bacterium that represents a novel lineage (Magnetococcaceae fam. nov.; Magnetococcales ord. nov.) at the base of the Alphaproteobacteria.</title>
        <authorList>
            <person name="Bazylinski D.A."/>
            <person name="Williams T.J."/>
            <person name="Lefevre C.T."/>
            <person name="Berg R.J."/>
            <person name="Zhang C.L."/>
            <person name="Bowser S.S."/>
            <person name="Dean A.J."/>
            <person name="Beveridge T.J."/>
        </authorList>
    </citation>
    <scope>NUCLEOTIDE SEQUENCE [LARGE SCALE GENOMIC DNA]</scope>
    <source>
        <strain evidence="7">ATCC BAA-1437 / JCM 17883 / MC-1</strain>
    </source>
</reference>
<keyword evidence="7" id="KW-1185">Reference proteome</keyword>
<feature type="domain" description="PNPLA" evidence="5">
    <location>
        <begin position="11"/>
        <end position="259"/>
    </location>
</feature>
<feature type="short sequence motif" description="DGA/G" evidence="4">
    <location>
        <begin position="246"/>
        <end position="248"/>
    </location>
</feature>
<evidence type="ECO:0000256" key="4">
    <source>
        <dbReference type="PROSITE-ProRule" id="PRU01161"/>
    </source>
</evidence>
<keyword evidence="3 4" id="KW-0443">Lipid metabolism</keyword>
<evidence type="ECO:0000313" key="6">
    <source>
        <dbReference type="EMBL" id="ABK43179.1"/>
    </source>
</evidence>
<proteinExistence type="predicted"/>
<organism evidence="6 7">
    <name type="scientific">Magnetococcus marinus (strain ATCC BAA-1437 / JCM 17883 / MC-1)</name>
    <dbReference type="NCBI Taxonomy" id="156889"/>
    <lineage>
        <taxon>Bacteria</taxon>
        <taxon>Pseudomonadati</taxon>
        <taxon>Pseudomonadota</taxon>
        <taxon>Magnetococcia</taxon>
        <taxon>Magnetococcales</taxon>
        <taxon>Magnetococcaceae</taxon>
        <taxon>Magnetococcus</taxon>
    </lineage>
</organism>
<feature type="active site" description="Proton acceptor" evidence="4">
    <location>
        <position position="246"/>
    </location>
</feature>
<evidence type="ECO:0000256" key="1">
    <source>
        <dbReference type="ARBA" id="ARBA00022801"/>
    </source>
</evidence>
<dbReference type="GO" id="GO:0016042">
    <property type="term" value="P:lipid catabolic process"/>
    <property type="evidence" value="ECO:0007669"/>
    <property type="project" value="UniProtKB-UniRule"/>
</dbReference>
<dbReference type="HOGENOM" id="CLU_703577_0_0_5"/>
<dbReference type="PANTHER" id="PTHR14226">
    <property type="entry name" value="NEUROPATHY TARGET ESTERASE/SWISS CHEESE D.MELANOGASTER"/>
    <property type="match status" value="1"/>
</dbReference>
<evidence type="ECO:0000313" key="7">
    <source>
        <dbReference type="Proteomes" id="UP000002586"/>
    </source>
</evidence>
<evidence type="ECO:0000256" key="3">
    <source>
        <dbReference type="ARBA" id="ARBA00023098"/>
    </source>
</evidence>
<protein>
    <submittedName>
        <fullName evidence="6">Patatin</fullName>
    </submittedName>
</protein>
<evidence type="ECO:0000256" key="2">
    <source>
        <dbReference type="ARBA" id="ARBA00022963"/>
    </source>
</evidence>
<name>A0L5D6_MAGMM</name>
<sequence>MEGKPRKIGLALSGGGSRAVAFHLGCMRALNDRGILDKVSTLSTVSGGSVIGGLWAYSDDSFEKFDIRIQELLRNGLRGGILKFTLCSGTTLKIIATVLTSGLLTAICSSINLFSKLLRILGVPASALRRIANHLQAPLPRFASMTTAFSEFLDREYFKGTILKNIKRRNLRIVINASELRTQSAYRFGSDESGCWRFGILADDTKVAKAVAASAAFPVLLPALDEQRRYINKLGETSIHRTIVTDGGVYDNLGTSCLVPGRSSDYSTNVGEIDFIIACVAGQGLPDGSSVPYLWPSRMIATLDTIHRRTHSMTFDLLHKLKDSGKIEGFLLPYLGQNDSALTCPPKDLVSRDATFDYPTNFDPMTQEDIELLTKRGEQLTRNLIETYHPEL</sequence>
<keyword evidence="1 4" id="KW-0378">Hydrolase</keyword>
<accession>A0L5D6</accession>
<dbReference type="AlphaFoldDB" id="A0L5D6"/>
<dbReference type="InterPro" id="IPR016035">
    <property type="entry name" value="Acyl_Trfase/lysoPLipase"/>
</dbReference>
<dbReference type="Proteomes" id="UP000002586">
    <property type="component" value="Chromosome"/>
</dbReference>
<dbReference type="Gene3D" id="3.40.1090.10">
    <property type="entry name" value="Cytosolic phospholipase A2 catalytic domain"/>
    <property type="match status" value="2"/>
</dbReference>
<dbReference type="PANTHER" id="PTHR14226:SF78">
    <property type="entry name" value="SLR0060 PROTEIN"/>
    <property type="match status" value="1"/>
</dbReference>
<gene>
    <name evidence="6" type="ordered locus">Mmc1_0658</name>
</gene>
<dbReference type="EMBL" id="CP000471">
    <property type="protein sequence ID" value="ABK43179.1"/>
    <property type="molecule type" value="Genomic_DNA"/>
</dbReference>
<dbReference type="SUPFAM" id="SSF52151">
    <property type="entry name" value="FabD/lysophospholipase-like"/>
    <property type="match status" value="1"/>
</dbReference>
<evidence type="ECO:0000259" key="5">
    <source>
        <dbReference type="PROSITE" id="PS51635"/>
    </source>
</evidence>
<dbReference type="PROSITE" id="PS51635">
    <property type="entry name" value="PNPLA"/>
    <property type="match status" value="1"/>
</dbReference>
<dbReference type="KEGG" id="mgm:Mmc1_0658"/>
<dbReference type="STRING" id="156889.Mmc1_0658"/>
<dbReference type="eggNOG" id="COG1752">
    <property type="taxonomic scope" value="Bacteria"/>
</dbReference>
<dbReference type="RefSeq" id="WP_011712345.1">
    <property type="nucleotide sequence ID" value="NC_008576.1"/>
</dbReference>
<dbReference type="InterPro" id="IPR002641">
    <property type="entry name" value="PNPLA_dom"/>
</dbReference>
<comment type="caution">
    <text evidence="4">Lacks conserved residue(s) required for the propagation of feature annotation.</text>
</comment>
<dbReference type="Pfam" id="PF01734">
    <property type="entry name" value="Patatin"/>
    <property type="match status" value="1"/>
</dbReference>
<dbReference type="InterPro" id="IPR050301">
    <property type="entry name" value="NTE"/>
</dbReference>
<reference evidence="7" key="1">
    <citation type="journal article" date="2009" name="Appl. Environ. Microbiol.">
        <title>Complete genome sequence of the chemolithoautotrophic marine magnetotactic coccus strain MC-1.</title>
        <authorList>
            <person name="Schubbe S."/>
            <person name="Williams T.J."/>
            <person name="Xie G."/>
            <person name="Kiss H.E."/>
            <person name="Brettin T.S."/>
            <person name="Martinez D."/>
            <person name="Ross C.A."/>
            <person name="Schuler D."/>
            <person name="Cox B.L."/>
            <person name="Nealson K.H."/>
            <person name="Bazylinski D.A."/>
        </authorList>
    </citation>
    <scope>NUCLEOTIDE SEQUENCE [LARGE SCALE GENOMIC DNA]</scope>
    <source>
        <strain evidence="7">ATCC BAA-1437 / JCM 17883 / MC-1</strain>
    </source>
</reference>